<comment type="caution">
    <text evidence="1">The sequence shown here is derived from an EMBL/GenBank/DDBJ whole genome shotgun (WGS) entry which is preliminary data.</text>
</comment>
<proteinExistence type="predicted"/>
<accession>A0A4R3KLT9</accession>
<gene>
    <name evidence="1" type="ORF">EDD80_11654</name>
</gene>
<protein>
    <submittedName>
        <fullName evidence="1">Uncharacterized protein</fullName>
    </submittedName>
</protein>
<organism evidence="1 2">
    <name type="scientific">Anseongella ginsenosidimutans</name>
    <dbReference type="NCBI Taxonomy" id="496056"/>
    <lineage>
        <taxon>Bacteria</taxon>
        <taxon>Pseudomonadati</taxon>
        <taxon>Bacteroidota</taxon>
        <taxon>Sphingobacteriia</taxon>
        <taxon>Sphingobacteriales</taxon>
        <taxon>Sphingobacteriaceae</taxon>
        <taxon>Anseongella</taxon>
    </lineage>
</organism>
<dbReference type="RefSeq" id="WP_132130563.1">
    <property type="nucleotide sequence ID" value="NZ_CP042432.1"/>
</dbReference>
<dbReference type="PROSITE" id="PS51257">
    <property type="entry name" value="PROKAR_LIPOPROTEIN"/>
    <property type="match status" value="1"/>
</dbReference>
<reference evidence="1 2" key="1">
    <citation type="submission" date="2019-03" db="EMBL/GenBank/DDBJ databases">
        <title>Genomic Encyclopedia of Type Strains, Phase IV (KMG-IV): sequencing the most valuable type-strain genomes for metagenomic binning, comparative biology and taxonomic classification.</title>
        <authorList>
            <person name="Goeker M."/>
        </authorList>
    </citation>
    <scope>NUCLEOTIDE SEQUENCE [LARGE SCALE GENOMIC DNA]</scope>
    <source>
        <strain evidence="1 2">DSM 21100</strain>
    </source>
</reference>
<dbReference type="Proteomes" id="UP000295807">
    <property type="component" value="Unassembled WGS sequence"/>
</dbReference>
<dbReference type="EMBL" id="SMAD01000016">
    <property type="protein sequence ID" value="TCS84962.1"/>
    <property type="molecule type" value="Genomic_DNA"/>
</dbReference>
<evidence type="ECO:0000313" key="2">
    <source>
        <dbReference type="Proteomes" id="UP000295807"/>
    </source>
</evidence>
<evidence type="ECO:0000313" key="1">
    <source>
        <dbReference type="EMBL" id="TCS84962.1"/>
    </source>
</evidence>
<keyword evidence="2" id="KW-1185">Reference proteome</keyword>
<name>A0A4R3KLT9_9SPHI</name>
<dbReference type="AlphaFoldDB" id="A0A4R3KLT9"/>
<sequence>MIRFLPILALLFILASCSENKDCCVIIEPVEDNRIDLWSGEDTLLSLPGDLKAYTVSSDEEEVAGIEVTEEGILISAENFGATIVHASDGANQLFAWTVHSKIIRGDWAIMEGYGPYKNSVIVEAEDADFAAGLREELLKGIARHYYFRFMPYVNTRTFQLDSARFIQLSAGTPLSLYRRGYFSFSDLTLVLDNLDQEKETYQIIPYKDRSILGLLQDLTDYYRDLHPDKGIRKVTLIRHLKEHLPPG</sequence>